<dbReference type="PANTHER" id="PTHR30582">
    <property type="entry name" value="L,D-TRANSPEPTIDASE"/>
    <property type="match status" value="1"/>
</dbReference>
<keyword evidence="11" id="KW-1185">Reference proteome</keyword>
<dbReference type="UniPathway" id="UPA00219"/>
<keyword evidence="8" id="KW-0732">Signal</keyword>
<dbReference type="GO" id="GO:0005576">
    <property type="term" value="C:extracellular region"/>
    <property type="evidence" value="ECO:0007669"/>
    <property type="project" value="TreeGrafter"/>
</dbReference>
<dbReference type="AlphaFoldDB" id="A0A7U4J7V5"/>
<feature type="domain" description="L,D-TPase catalytic" evidence="9">
    <location>
        <begin position="198"/>
        <end position="331"/>
    </location>
</feature>
<dbReference type="Gene3D" id="1.10.101.10">
    <property type="entry name" value="PGBD-like superfamily/PGBD"/>
    <property type="match status" value="1"/>
</dbReference>
<keyword evidence="5 7" id="KW-0573">Peptidoglycan synthesis</keyword>
<keyword evidence="6 7" id="KW-0961">Cell wall biogenesis/degradation</keyword>
<dbReference type="GO" id="GO:0008360">
    <property type="term" value="P:regulation of cell shape"/>
    <property type="evidence" value="ECO:0007669"/>
    <property type="project" value="UniProtKB-UniRule"/>
</dbReference>
<dbReference type="InterPro" id="IPR036366">
    <property type="entry name" value="PGBDSf"/>
</dbReference>
<reference evidence="10 11" key="2">
    <citation type="submission" date="2015-02" db="EMBL/GenBank/DDBJ databases">
        <title>The complete genome of Sphingomonas hengshuiensis sp. WHSC-8 isolated from soil of Hengshui Lake.</title>
        <authorList>
            <person name="Wei S."/>
            <person name="Guo J."/>
            <person name="Su C."/>
            <person name="Wu R."/>
            <person name="Zhang Z."/>
            <person name="Liang K."/>
            <person name="Li H."/>
            <person name="Wang T."/>
            <person name="Liu H."/>
            <person name="Zhang C."/>
            <person name="Li Z."/>
            <person name="Wang Q."/>
            <person name="Meng J."/>
        </authorList>
    </citation>
    <scope>NUCLEOTIDE SEQUENCE [LARGE SCALE GENOMIC DNA]</scope>
    <source>
        <strain evidence="10 11">WHSC-8</strain>
    </source>
</reference>
<evidence type="ECO:0000256" key="3">
    <source>
        <dbReference type="ARBA" id="ARBA00022679"/>
    </source>
</evidence>
<comment type="pathway">
    <text evidence="1 7">Cell wall biogenesis; peptidoglycan biosynthesis.</text>
</comment>
<evidence type="ECO:0000256" key="7">
    <source>
        <dbReference type="PROSITE-ProRule" id="PRU01373"/>
    </source>
</evidence>
<keyword evidence="4 7" id="KW-0133">Cell shape</keyword>
<dbReference type="OrthoDB" id="9787225at2"/>
<evidence type="ECO:0000256" key="6">
    <source>
        <dbReference type="ARBA" id="ARBA00023316"/>
    </source>
</evidence>
<evidence type="ECO:0000313" key="11">
    <source>
        <dbReference type="Proteomes" id="UP000032300"/>
    </source>
</evidence>
<comment type="similarity">
    <text evidence="2">Belongs to the YkuD family.</text>
</comment>
<dbReference type="SUPFAM" id="SSF47090">
    <property type="entry name" value="PGBD-like"/>
    <property type="match status" value="1"/>
</dbReference>
<dbReference type="InterPro" id="IPR050979">
    <property type="entry name" value="LD-transpeptidase"/>
</dbReference>
<proteinExistence type="inferred from homology"/>
<name>A0A7U4J7V5_9SPHN</name>
<evidence type="ECO:0000256" key="8">
    <source>
        <dbReference type="SAM" id="SignalP"/>
    </source>
</evidence>
<dbReference type="PANTHER" id="PTHR30582:SF30">
    <property type="entry name" value="BLR4375 PROTEIN"/>
    <property type="match status" value="1"/>
</dbReference>
<dbReference type="InterPro" id="IPR002477">
    <property type="entry name" value="Peptidoglycan-bd-like"/>
</dbReference>
<dbReference type="InterPro" id="IPR038063">
    <property type="entry name" value="Transpep_catalytic_dom"/>
</dbReference>
<evidence type="ECO:0000256" key="5">
    <source>
        <dbReference type="ARBA" id="ARBA00022984"/>
    </source>
</evidence>
<reference evidence="10 11" key="1">
    <citation type="journal article" date="2015" name="Int. J. Syst. Evol. Microbiol.">
        <title>Sphingomonas hengshuiensis sp. nov., isolated from lake wetland.</title>
        <authorList>
            <person name="Wei S."/>
            <person name="Wang T."/>
            <person name="Liu H."/>
            <person name="Zhang C."/>
            <person name="Guo J."/>
            <person name="Wang Q."/>
            <person name="Liang K."/>
            <person name="Zhang Z."/>
        </authorList>
    </citation>
    <scope>NUCLEOTIDE SEQUENCE [LARGE SCALE GENOMIC DNA]</scope>
    <source>
        <strain evidence="10 11">WHSC-8</strain>
    </source>
</reference>
<evidence type="ECO:0000259" key="9">
    <source>
        <dbReference type="PROSITE" id="PS52029"/>
    </source>
</evidence>
<dbReference type="Gene3D" id="2.40.440.10">
    <property type="entry name" value="L,D-transpeptidase catalytic domain-like"/>
    <property type="match status" value="1"/>
</dbReference>
<feature type="chain" id="PRO_5030959167" evidence="8">
    <location>
        <begin position="20"/>
        <end position="332"/>
    </location>
</feature>
<sequence>MRTGIAACFLMLGAGISQAQPRVDAKPPIDFSILHAQVILDHLGFSPGILDGREGQSLVAALKGFQEARGLKRSGTLDAPTLSALRQYRDWRPVKRMAVPLEALEGPFINPMPKDPAEQAKLSTLGYTRPLEKLAEMFHTTPEVLVELNPGGAAIASGAEFVFPNAIPVSRDYAADLKPEWRKTLAELNVDATQPEADHIVVDKSDKVLRVLDKNDKLVAQFSATMGSQHDPLPIGTWKINGADTNPKFHFNPDLFWDAKPGDEKAMLPPGPNGPVGVVWLDLSKEHYGIHGTPEPQTIGRSESHGCIRLTNWDAARLALMVKPGTKAVFQE</sequence>
<evidence type="ECO:0000313" key="10">
    <source>
        <dbReference type="EMBL" id="AJP71882.1"/>
    </source>
</evidence>
<feature type="active site" description="Nucleophile" evidence="7">
    <location>
        <position position="307"/>
    </location>
</feature>
<dbReference type="SUPFAM" id="SSF141523">
    <property type="entry name" value="L,D-transpeptidase catalytic domain-like"/>
    <property type="match status" value="1"/>
</dbReference>
<keyword evidence="3" id="KW-0808">Transferase</keyword>
<dbReference type="InterPro" id="IPR036365">
    <property type="entry name" value="PGBD-like_sf"/>
</dbReference>
<dbReference type="Pfam" id="PF01471">
    <property type="entry name" value="PG_binding_1"/>
    <property type="match status" value="1"/>
</dbReference>
<dbReference type="GO" id="GO:0016740">
    <property type="term" value="F:transferase activity"/>
    <property type="evidence" value="ECO:0007669"/>
    <property type="project" value="UniProtKB-KW"/>
</dbReference>
<dbReference type="InterPro" id="IPR005490">
    <property type="entry name" value="LD_TPept_cat_dom"/>
</dbReference>
<evidence type="ECO:0000256" key="1">
    <source>
        <dbReference type="ARBA" id="ARBA00004752"/>
    </source>
</evidence>
<dbReference type="GO" id="GO:0018104">
    <property type="term" value="P:peptidoglycan-protein cross-linking"/>
    <property type="evidence" value="ECO:0007669"/>
    <property type="project" value="TreeGrafter"/>
</dbReference>
<feature type="signal peptide" evidence="8">
    <location>
        <begin position="1"/>
        <end position="19"/>
    </location>
</feature>
<protein>
    <submittedName>
        <fullName evidence="10">ErfK/YbiS/YcfS/YnhG</fullName>
    </submittedName>
</protein>
<dbReference type="GO" id="GO:0071972">
    <property type="term" value="F:peptidoglycan L,D-transpeptidase activity"/>
    <property type="evidence" value="ECO:0007669"/>
    <property type="project" value="TreeGrafter"/>
</dbReference>
<dbReference type="EMBL" id="CP010836">
    <property type="protein sequence ID" value="AJP71882.1"/>
    <property type="molecule type" value="Genomic_DNA"/>
</dbReference>
<dbReference type="Pfam" id="PF03734">
    <property type="entry name" value="YkuD"/>
    <property type="match status" value="1"/>
</dbReference>
<accession>A0A7U4J7V5</accession>
<evidence type="ECO:0000256" key="4">
    <source>
        <dbReference type="ARBA" id="ARBA00022960"/>
    </source>
</evidence>
<dbReference type="CDD" id="cd16913">
    <property type="entry name" value="YkuD_like"/>
    <property type="match status" value="1"/>
</dbReference>
<dbReference type="PROSITE" id="PS52029">
    <property type="entry name" value="LD_TPASE"/>
    <property type="match status" value="1"/>
</dbReference>
<feature type="active site" description="Proton donor/acceptor" evidence="7">
    <location>
        <position position="291"/>
    </location>
</feature>
<organism evidence="10 11">
    <name type="scientific">Sphingomonas hengshuiensis</name>
    <dbReference type="NCBI Taxonomy" id="1609977"/>
    <lineage>
        <taxon>Bacteria</taxon>
        <taxon>Pseudomonadati</taxon>
        <taxon>Pseudomonadota</taxon>
        <taxon>Alphaproteobacteria</taxon>
        <taxon>Sphingomonadales</taxon>
        <taxon>Sphingomonadaceae</taxon>
        <taxon>Sphingomonas</taxon>
    </lineage>
</organism>
<dbReference type="KEGG" id="sphi:TS85_08910"/>
<gene>
    <name evidence="10" type="ORF">TS85_08910</name>
</gene>
<dbReference type="Proteomes" id="UP000032300">
    <property type="component" value="Chromosome"/>
</dbReference>
<evidence type="ECO:0000256" key="2">
    <source>
        <dbReference type="ARBA" id="ARBA00005992"/>
    </source>
</evidence>
<dbReference type="GO" id="GO:0071555">
    <property type="term" value="P:cell wall organization"/>
    <property type="evidence" value="ECO:0007669"/>
    <property type="project" value="UniProtKB-UniRule"/>
</dbReference>